<feature type="non-terminal residue" evidence="2">
    <location>
        <position position="106"/>
    </location>
</feature>
<dbReference type="SMART" id="SM00834">
    <property type="entry name" value="CxxC_CXXC_SSSS"/>
    <property type="match status" value="1"/>
</dbReference>
<dbReference type="InterPro" id="IPR013429">
    <property type="entry name" value="Regulatory_FmdB_Zinc_ribbon"/>
</dbReference>
<proteinExistence type="predicted"/>
<comment type="caution">
    <text evidence="2">The sequence shown here is derived from an EMBL/GenBank/DDBJ whole genome shotgun (WGS) entry which is preliminary data.</text>
</comment>
<organism evidence="2">
    <name type="scientific">marine sediment metagenome</name>
    <dbReference type="NCBI Taxonomy" id="412755"/>
    <lineage>
        <taxon>unclassified sequences</taxon>
        <taxon>metagenomes</taxon>
        <taxon>ecological metagenomes</taxon>
    </lineage>
</organism>
<dbReference type="EMBL" id="LAZR01027492">
    <property type="protein sequence ID" value="KKL65566.1"/>
    <property type="molecule type" value="Genomic_DNA"/>
</dbReference>
<name>A0A0F9EH03_9ZZZZ</name>
<dbReference type="NCBIfam" id="TIGR02605">
    <property type="entry name" value="CxxC_CxxC_SSSS"/>
    <property type="match status" value="1"/>
</dbReference>
<dbReference type="AlphaFoldDB" id="A0A0F9EH03"/>
<protein>
    <recommendedName>
        <fullName evidence="1">Putative regulatory protein FmdB zinc ribbon domain-containing protein</fullName>
    </recommendedName>
</protein>
<sequence>MPLYSYWCDYCDRLDTIFKPMSEYDTLQECPMCGQPMQRDIVADAPRVHGKRFYEAPLHSDSLAIAKSQVAEHKAKWPDIEIDSEFRPVFKSFKQHDGYLEDTGFA</sequence>
<reference evidence="2" key="1">
    <citation type="journal article" date="2015" name="Nature">
        <title>Complex archaea that bridge the gap between prokaryotes and eukaryotes.</title>
        <authorList>
            <person name="Spang A."/>
            <person name="Saw J.H."/>
            <person name="Jorgensen S.L."/>
            <person name="Zaremba-Niedzwiedzka K."/>
            <person name="Martijn J."/>
            <person name="Lind A.E."/>
            <person name="van Eijk R."/>
            <person name="Schleper C."/>
            <person name="Guy L."/>
            <person name="Ettema T.J."/>
        </authorList>
    </citation>
    <scope>NUCLEOTIDE SEQUENCE</scope>
</reference>
<gene>
    <name evidence="2" type="ORF">LCGC14_2153720</name>
</gene>
<feature type="domain" description="Putative regulatory protein FmdB zinc ribbon" evidence="1">
    <location>
        <begin position="1"/>
        <end position="42"/>
    </location>
</feature>
<evidence type="ECO:0000313" key="2">
    <source>
        <dbReference type="EMBL" id="KKL65566.1"/>
    </source>
</evidence>
<accession>A0A0F9EH03</accession>
<evidence type="ECO:0000259" key="1">
    <source>
        <dbReference type="SMART" id="SM00834"/>
    </source>
</evidence>